<dbReference type="InterPro" id="IPR018356">
    <property type="entry name" value="Tscrpt_reg_HTH_DeoR_CS"/>
</dbReference>
<dbReference type="PANTHER" id="PTHR34580">
    <property type="match status" value="1"/>
</dbReference>
<keyword evidence="6" id="KW-1185">Reference proteome</keyword>
<comment type="caution">
    <text evidence="5">The sequence shown here is derived from an EMBL/GenBank/DDBJ whole genome shotgun (WGS) entry which is preliminary data.</text>
</comment>
<name>A0A066TS17_9PSEU</name>
<organism evidence="5 6">
    <name type="scientific">Amycolatopsis rifamycinica</name>
    <dbReference type="NCBI Taxonomy" id="287986"/>
    <lineage>
        <taxon>Bacteria</taxon>
        <taxon>Bacillati</taxon>
        <taxon>Actinomycetota</taxon>
        <taxon>Actinomycetes</taxon>
        <taxon>Pseudonocardiales</taxon>
        <taxon>Pseudonocardiaceae</taxon>
        <taxon>Amycolatopsis</taxon>
    </lineage>
</organism>
<evidence type="ECO:0000259" key="4">
    <source>
        <dbReference type="PROSITE" id="PS51000"/>
    </source>
</evidence>
<accession>A0A066TS17</accession>
<reference evidence="5 6" key="1">
    <citation type="submission" date="2014-05" db="EMBL/GenBank/DDBJ databases">
        <title>Draft genome sequence of Amycolatopsis rifamycinica DSM 46095.</title>
        <authorList>
            <person name="Lal R."/>
            <person name="Saxena A."/>
            <person name="Kumari R."/>
            <person name="Mukherjee U."/>
            <person name="Singh P."/>
            <person name="Sangwan N."/>
            <person name="Mahato N.K."/>
        </authorList>
    </citation>
    <scope>NUCLEOTIDE SEQUENCE [LARGE SCALE GENOMIC DNA]</scope>
    <source>
        <strain evidence="5 6">DSM 46095</strain>
    </source>
</reference>
<dbReference type="PANTHER" id="PTHR34580:SF1">
    <property type="entry name" value="PROTEIN PAFC"/>
    <property type="match status" value="1"/>
</dbReference>
<dbReference type="Pfam" id="PF25583">
    <property type="entry name" value="WCX"/>
    <property type="match status" value="1"/>
</dbReference>
<dbReference type="InterPro" id="IPR036388">
    <property type="entry name" value="WH-like_DNA-bd_sf"/>
</dbReference>
<dbReference type="InterPro" id="IPR001034">
    <property type="entry name" value="DeoR_HTH"/>
</dbReference>
<evidence type="ECO:0000313" key="6">
    <source>
        <dbReference type="Proteomes" id="UP000027345"/>
    </source>
</evidence>
<dbReference type="Gene3D" id="1.10.10.10">
    <property type="entry name" value="Winged helix-like DNA-binding domain superfamily/Winged helix DNA-binding domain"/>
    <property type="match status" value="1"/>
</dbReference>
<dbReference type="PROSITE" id="PS52050">
    <property type="entry name" value="WYL"/>
    <property type="match status" value="1"/>
</dbReference>
<dbReference type="OrthoDB" id="3171994at2"/>
<keyword evidence="3" id="KW-0804">Transcription</keyword>
<protein>
    <submittedName>
        <fullName evidence="5">Transcriptional regulator</fullName>
    </submittedName>
</protein>
<dbReference type="PROSITE" id="PS51000">
    <property type="entry name" value="HTH_DEOR_2"/>
    <property type="match status" value="1"/>
</dbReference>
<evidence type="ECO:0000256" key="3">
    <source>
        <dbReference type="ARBA" id="ARBA00023163"/>
    </source>
</evidence>
<evidence type="ECO:0000256" key="1">
    <source>
        <dbReference type="ARBA" id="ARBA00023015"/>
    </source>
</evidence>
<dbReference type="STRING" id="287986.DV20_41485"/>
<sequence length="325" mass="35271">MKAERLVALLFTLQRRRSATAAELAEELGVSERTMHRDLAALREAGVPLWTEPGRHGGFRLVDGWRSGLDGLTAREAVALFALGVPDALAGLGLDTAGSAARAKVSAGMPAELREHAALVAGRFHLDAPGWFGSPDEPPALAAVARAVWSQRRVSVTYRRRDKVASRELEPLGLVLKAGVWYLVARVVSDDALRTYRVSRILEVRSSDVPFDRPPEFDLARWWRSSSAAFEQVARPLRVRARLDRTAVRELRRVFGAEHLADTVVALGTPDEHGWAEAELALEDGEIGLGQLVALSPGVEVLEPAELRAALAGIGAELAARNAQR</sequence>
<dbReference type="GO" id="GO:0003677">
    <property type="term" value="F:DNA binding"/>
    <property type="evidence" value="ECO:0007669"/>
    <property type="project" value="UniProtKB-KW"/>
</dbReference>
<keyword evidence="2" id="KW-0238">DNA-binding</keyword>
<dbReference type="Proteomes" id="UP000027345">
    <property type="component" value="Unassembled WGS sequence"/>
</dbReference>
<dbReference type="InterPro" id="IPR028349">
    <property type="entry name" value="PafC-like"/>
</dbReference>
<dbReference type="InterPro" id="IPR051534">
    <property type="entry name" value="CBASS_pafABC_assoc_protein"/>
</dbReference>
<keyword evidence="1" id="KW-0805">Transcription regulation</keyword>
<dbReference type="PIRSF" id="PIRSF016838">
    <property type="entry name" value="PafC"/>
    <property type="match status" value="1"/>
</dbReference>
<dbReference type="InterPro" id="IPR013196">
    <property type="entry name" value="HTH_11"/>
</dbReference>
<evidence type="ECO:0000256" key="2">
    <source>
        <dbReference type="ARBA" id="ARBA00023125"/>
    </source>
</evidence>
<dbReference type="GO" id="GO:0003700">
    <property type="term" value="F:DNA-binding transcription factor activity"/>
    <property type="evidence" value="ECO:0007669"/>
    <property type="project" value="InterPro"/>
</dbReference>
<dbReference type="InterPro" id="IPR036390">
    <property type="entry name" value="WH_DNA-bd_sf"/>
</dbReference>
<dbReference type="InterPro" id="IPR057727">
    <property type="entry name" value="WCX_dom"/>
</dbReference>
<dbReference type="EMBL" id="JMQI01000082">
    <property type="protein sequence ID" value="KDN16317.1"/>
    <property type="molecule type" value="Genomic_DNA"/>
</dbReference>
<dbReference type="PROSITE" id="PS00894">
    <property type="entry name" value="HTH_DEOR_1"/>
    <property type="match status" value="1"/>
</dbReference>
<dbReference type="eggNOG" id="COG2378">
    <property type="taxonomic scope" value="Bacteria"/>
</dbReference>
<dbReference type="Pfam" id="PF08279">
    <property type="entry name" value="HTH_11"/>
    <property type="match status" value="1"/>
</dbReference>
<dbReference type="Pfam" id="PF13280">
    <property type="entry name" value="WYL"/>
    <property type="match status" value="1"/>
</dbReference>
<evidence type="ECO:0000313" key="5">
    <source>
        <dbReference type="EMBL" id="KDN16317.1"/>
    </source>
</evidence>
<dbReference type="InterPro" id="IPR026881">
    <property type="entry name" value="WYL_dom"/>
</dbReference>
<proteinExistence type="predicted"/>
<dbReference type="SUPFAM" id="SSF46785">
    <property type="entry name" value="Winged helix' DNA-binding domain"/>
    <property type="match status" value="1"/>
</dbReference>
<gene>
    <name evidence="5" type="ORF">DV20_41485</name>
</gene>
<dbReference type="RefSeq" id="WP_043789028.1">
    <property type="nucleotide sequence ID" value="NZ_JMQI01000082.1"/>
</dbReference>
<dbReference type="AlphaFoldDB" id="A0A066TS17"/>
<feature type="domain" description="HTH deoR-type" evidence="4">
    <location>
        <begin position="2"/>
        <end position="61"/>
    </location>
</feature>